<gene>
    <name evidence="4 5 6" type="primary">LOC125178123</name>
</gene>
<evidence type="ECO:0000313" key="6">
    <source>
        <dbReference type="RefSeq" id="XP_047737136.1"/>
    </source>
</evidence>
<feature type="compositionally biased region" description="Acidic residues" evidence="1">
    <location>
        <begin position="193"/>
        <end position="211"/>
    </location>
</feature>
<protein>
    <submittedName>
        <fullName evidence="4 5">Uncharacterized protein LOC125178123</fullName>
    </submittedName>
</protein>
<dbReference type="Gene3D" id="2.60.120.260">
    <property type="entry name" value="Galactose-binding domain-like"/>
    <property type="match status" value="1"/>
</dbReference>
<evidence type="ECO:0000313" key="3">
    <source>
        <dbReference type="Proteomes" id="UP000694843"/>
    </source>
</evidence>
<dbReference type="SUPFAM" id="SSF49785">
    <property type="entry name" value="Galactose-binding domain-like"/>
    <property type="match status" value="1"/>
</dbReference>
<sequence length="300" mass="33265">MVEGKVVYASSHDPNFPPSAVLDGKSDTYWVSGGLFPQQLVISMPGLATLSGIQISTYNVKSMVLERSVKNQPTDFQEVTNKELEHREGRLQESSLVSEAVPAQHLRIIIKTGYDHFCSVHRVQLSGQLHEPPASKTPKTSVTAAPSALSVPSNDVIKPDLRKTSTDSSFSQRSRTKAPPAELSSSWANDGIQNEDEDDEEEEEIEVEKDPDEIQKLTEHDDSEEEVIDNNRNLITPLNYQMSEAPPVNMMQTSALRMVQAGPVTVSQRSPSRRPGPLQVQPRQPDEFIYGMPLSEDDDD</sequence>
<feature type="region of interest" description="Disordered" evidence="1">
    <location>
        <begin position="261"/>
        <end position="300"/>
    </location>
</feature>
<dbReference type="GeneID" id="125178123"/>
<organism evidence="3 6">
    <name type="scientific">Hyalella azteca</name>
    <name type="common">Amphipod</name>
    <dbReference type="NCBI Taxonomy" id="294128"/>
    <lineage>
        <taxon>Eukaryota</taxon>
        <taxon>Metazoa</taxon>
        <taxon>Ecdysozoa</taxon>
        <taxon>Arthropoda</taxon>
        <taxon>Crustacea</taxon>
        <taxon>Multicrustacea</taxon>
        <taxon>Malacostraca</taxon>
        <taxon>Eumalacostraca</taxon>
        <taxon>Peracarida</taxon>
        <taxon>Amphipoda</taxon>
        <taxon>Senticaudata</taxon>
        <taxon>Talitrida</taxon>
        <taxon>Talitroidea</taxon>
        <taxon>Hyalellidae</taxon>
        <taxon>Hyalella</taxon>
    </lineage>
</organism>
<dbReference type="RefSeq" id="XP_047737136.1">
    <property type="nucleotide sequence ID" value="XM_047881180.1"/>
</dbReference>
<dbReference type="AlphaFoldDB" id="A0A979FKR4"/>
<dbReference type="OMA" id="KVKECEF"/>
<feature type="region of interest" description="Disordered" evidence="1">
    <location>
        <begin position="129"/>
        <end position="211"/>
    </location>
</feature>
<dbReference type="OrthoDB" id="271080at2759"/>
<evidence type="ECO:0000313" key="5">
    <source>
        <dbReference type="RefSeq" id="XP_047737135.1"/>
    </source>
</evidence>
<dbReference type="GO" id="GO:0030992">
    <property type="term" value="C:intraciliary transport particle B"/>
    <property type="evidence" value="ECO:0007669"/>
    <property type="project" value="InterPro"/>
</dbReference>
<dbReference type="Pfam" id="PF00754">
    <property type="entry name" value="F5_F8_type_C"/>
    <property type="match status" value="1"/>
</dbReference>
<dbReference type="PANTHER" id="PTHR33906:SF1">
    <property type="entry name" value="INTRAFLAGELLAR TRANSPORT PROTEIN 25 HOMOLOG"/>
    <property type="match status" value="1"/>
</dbReference>
<evidence type="ECO:0000313" key="4">
    <source>
        <dbReference type="RefSeq" id="XP_047737134.1"/>
    </source>
</evidence>
<dbReference type="GO" id="GO:0042073">
    <property type="term" value="P:intraciliary transport"/>
    <property type="evidence" value="ECO:0007669"/>
    <property type="project" value="InterPro"/>
</dbReference>
<keyword evidence="3" id="KW-1185">Reference proteome</keyword>
<dbReference type="Proteomes" id="UP000694843">
    <property type="component" value="Unplaced"/>
</dbReference>
<dbReference type="InterPro" id="IPR008979">
    <property type="entry name" value="Galactose-bd-like_sf"/>
</dbReference>
<dbReference type="RefSeq" id="XP_047737135.1">
    <property type="nucleotide sequence ID" value="XM_047881179.1"/>
</dbReference>
<evidence type="ECO:0000256" key="1">
    <source>
        <dbReference type="SAM" id="MobiDB-lite"/>
    </source>
</evidence>
<dbReference type="GO" id="GO:0005813">
    <property type="term" value="C:centrosome"/>
    <property type="evidence" value="ECO:0007669"/>
    <property type="project" value="TreeGrafter"/>
</dbReference>
<proteinExistence type="predicted"/>
<feature type="domain" description="F5/8 type C" evidence="2">
    <location>
        <begin position="8"/>
        <end position="120"/>
    </location>
</feature>
<accession>A0A979FKR4</accession>
<evidence type="ECO:0000259" key="2">
    <source>
        <dbReference type="Pfam" id="PF00754"/>
    </source>
</evidence>
<dbReference type="PANTHER" id="PTHR33906">
    <property type="entry name" value="INTRAFLAGELLAR TRANSPORT PROTEIN 25 HOMOLOG"/>
    <property type="match status" value="1"/>
</dbReference>
<dbReference type="KEGG" id="hazt:125178123"/>
<name>A0A979FKR4_HYAAZ</name>
<dbReference type="GO" id="GO:0005929">
    <property type="term" value="C:cilium"/>
    <property type="evidence" value="ECO:0007669"/>
    <property type="project" value="TreeGrafter"/>
</dbReference>
<dbReference type="RefSeq" id="XP_047737134.1">
    <property type="nucleotide sequence ID" value="XM_047881178.1"/>
</dbReference>
<feature type="compositionally biased region" description="Polar residues" evidence="1">
    <location>
        <begin position="183"/>
        <end position="192"/>
    </location>
</feature>
<dbReference type="InterPro" id="IPR000421">
    <property type="entry name" value="FA58C"/>
</dbReference>
<reference evidence="4 5" key="1">
    <citation type="submission" date="2025-04" db="UniProtKB">
        <authorList>
            <consortium name="RefSeq"/>
        </authorList>
    </citation>
    <scope>IDENTIFICATION</scope>
    <source>
        <tissue evidence="4 5">Whole organism</tissue>
    </source>
</reference>
<dbReference type="InterPro" id="IPR033558">
    <property type="entry name" value="IFT25"/>
</dbReference>